<proteinExistence type="predicted"/>
<dbReference type="OrthoDB" id="103805at2759"/>
<reference evidence="1" key="1">
    <citation type="submission" date="2023-04" db="EMBL/GenBank/DDBJ databases">
        <title>Phytophthora lilii NBRC 32176.</title>
        <authorList>
            <person name="Ichikawa N."/>
            <person name="Sato H."/>
            <person name="Tonouchi N."/>
        </authorList>
    </citation>
    <scope>NUCLEOTIDE SEQUENCE</scope>
    <source>
        <strain evidence="1">NBRC 32176</strain>
    </source>
</reference>
<accession>A0A9W6WR08</accession>
<evidence type="ECO:0000313" key="1">
    <source>
        <dbReference type="EMBL" id="GMF14152.1"/>
    </source>
</evidence>
<gene>
    <name evidence="1" type="ORF">Plil01_000455100</name>
</gene>
<evidence type="ECO:0000313" key="2">
    <source>
        <dbReference type="Proteomes" id="UP001165083"/>
    </source>
</evidence>
<protein>
    <submittedName>
        <fullName evidence="1">Unnamed protein product</fullName>
    </submittedName>
</protein>
<dbReference type="AlphaFoldDB" id="A0A9W6WR08"/>
<name>A0A9W6WR08_9STRA</name>
<sequence length="81" mass="9387">MEPLYEHLKDKVPGVEIRENADMININEYDKETSKLLILDDLVLEKKAVQAQIGQLYIRGRKLGWSTIYISQSYFGIAKMI</sequence>
<organism evidence="1 2">
    <name type="scientific">Phytophthora lilii</name>
    <dbReference type="NCBI Taxonomy" id="2077276"/>
    <lineage>
        <taxon>Eukaryota</taxon>
        <taxon>Sar</taxon>
        <taxon>Stramenopiles</taxon>
        <taxon>Oomycota</taxon>
        <taxon>Peronosporomycetes</taxon>
        <taxon>Peronosporales</taxon>
        <taxon>Peronosporaceae</taxon>
        <taxon>Phytophthora</taxon>
    </lineage>
</organism>
<keyword evidence="2" id="KW-1185">Reference proteome</keyword>
<dbReference type="EMBL" id="BSXW01000184">
    <property type="protein sequence ID" value="GMF14152.1"/>
    <property type="molecule type" value="Genomic_DNA"/>
</dbReference>
<dbReference type="Proteomes" id="UP001165083">
    <property type="component" value="Unassembled WGS sequence"/>
</dbReference>
<comment type="caution">
    <text evidence="1">The sequence shown here is derived from an EMBL/GenBank/DDBJ whole genome shotgun (WGS) entry which is preliminary data.</text>
</comment>